<organism evidence="8 9">
    <name type="scientific">Leisingera daeponensis</name>
    <dbReference type="NCBI Taxonomy" id="405746"/>
    <lineage>
        <taxon>Bacteria</taxon>
        <taxon>Pseudomonadati</taxon>
        <taxon>Pseudomonadota</taxon>
        <taxon>Alphaproteobacteria</taxon>
        <taxon>Rhodobacterales</taxon>
        <taxon>Roseobacteraceae</taxon>
        <taxon>Leisingera</taxon>
    </lineage>
</organism>
<feature type="transmembrane region" description="Helical" evidence="6">
    <location>
        <begin position="16"/>
        <end position="36"/>
    </location>
</feature>
<protein>
    <submittedName>
        <fullName evidence="8">Type II secretion system F family protein</fullName>
    </submittedName>
</protein>
<dbReference type="EMBL" id="JAHVJA010000003">
    <property type="protein sequence ID" value="MBY6139539.1"/>
    <property type="molecule type" value="Genomic_DNA"/>
</dbReference>
<evidence type="ECO:0000256" key="1">
    <source>
        <dbReference type="ARBA" id="ARBA00004651"/>
    </source>
</evidence>
<keyword evidence="9" id="KW-1185">Reference proteome</keyword>
<evidence type="ECO:0000256" key="4">
    <source>
        <dbReference type="ARBA" id="ARBA00022989"/>
    </source>
</evidence>
<dbReference type="PANTHER" id="PTHR35007:SF1">
    <property type="entry name" value="PILUS ASSEMBLY PROTEIN"/>
    <property type="match status" value="1"/>
</dbReference>
<proteinExistence type="predicted"/>
<evidence type="ECO:0000256" key="5">
    <source>
        <dbReference type="ARBA" id="ARBA00023136"/>
    </source>
</evidence>
<dbReference type="RefSeq" id="WP_222508080.1">
    <property type="nucleotide sequence ID" value="NZ_JAHVJA010000003.1"/>
</dbReference>
<dbReference type="InterPro" id="IPR018076">
    <property type="entry name" value="T2SS_GspF_dom"/>
</dbReference>
<dbReference type="Proteomes" id="UP000766629">
    <property type="component" value="Unassembled WGS sequence"/>
</dbReference>
<evidence type="ECO:0000256" key="6">
    <source>
        <dbReference type="SAM" id="Phobius"/>
    </source>
</evidence>
<accession>A0ABS7NFR2</accession>
<name>A0ABS7NFR2_9RHOB</name>
<feature type="transmembrane region" description="Helical" evidence="6">
    <location>
        <begin position="102"/>
        <end position="122"/>
    </location>
</feature>
<keyword evidence="3 6" id="KW-0812">Transmembrane</keyword>
<dbReference type="Gene3D" id="1.20.81.30">
    <property type="entry name" value="Type II secretion system (T2SS), domain F"/>
    <property type="match status" value="1"/>
</dbReference>
<sequence>MLNDLVKELQGWNGQLGGYAVYCGIAVGVLLLLSGLRQMTSRKSRSAAFRSRRMRMIAQGRSGSERLAILKPPPRRTGWQRVPVAGALPQILRRADVPLSPGVFWAGCAALAVLTAIAAAGFAGVLQAAMIGVLCGFGLPFALLLDRQRKQMDKLVHQLPDALDMLARGLKVGHPLNNSIGIAAREMPDPAGTELGIIYDQVTYGDDLPDAVQEFADRAGLEDAQYLAASISIQHGTGSDLSVMLETLARVIRNRIVLRRKVHALASEGRLTAWLLSALPLVIFGAVSVLTPSYYAGVADDPLFRPMIGAIILLTVLNALTLRKLVNFRI</sequence>
<evidence type="ECO:0000313" key="8">
    <source>
        <dbReference type="EMBL" id="MBY6139539.1"/>
    </source>
</evidence>
<reference evidence="8 9" key="1">
    <citation type="submission" date="2021-06" db="EMBL/GenBank/DDBJ databases">
        <title>50 bacteria genomes isolated from Dapeng, Shenzhen, China.</title>
        <authorList>
            <person name="Zheng W."/>
            <person name="Yu S."/>
            <person name="Huang Y."/>
        </authorList>
    </citation>
    <scope>NUCLEOTIDE SEQUENCE [LARGE SCALE GENOMIC DNA]</scope>
    <source>
        <strain evidence="8 9">DP1N14-2</strain>
    </source>
</reference>
<evidence type="ECO:0000313" key="9">
    <source>
        <dbReference type="Proteomes" id="UP000766629"/>
    </source>
</evidence>
<keyword evidence="4 6" id="KW-1133">Transmembrane helix</keyword>
<evidence type="ECO:0000259" key="7">
    <source>
        <dbReference type="Pfam" id="PF00482"/>
    </source>
</evidence>
<keyword evidence="5 6" id="KW-0472">Membrane</keyword>
<dbReference type="Pfam" id="PF00482">
    <property type="entry name" value="T2SSF"/>
    <property type="match status" value="1"/>
</dbReference>
<evidence type="ECO:0000256" key="2">
    <source>
        <dbReference type="ARBA" id="ARBA00022475"/>
    </source>
</evidence>
<keyword evidence="2" id="KW-1003">Cell membrane</keyword>
<dbReference type="InterPro" id="IPR042094">
    <property type="entry name" value="T2SS_GspF_sf"/>
</dbReference>
<feature type="transmembrane region" description="Helical" evidence="6">
    <location>
        <begin position="128"/>
        <end position="145"/>
    </location>
</feature>
<comment type="caution">
    <text evidence="8">The sequence shown here is derived from an EMBL/GenBank/DDBJ whole genome shotgun (WGS) entry which is preliminary data.</text>
</comment>
<dbReference type="PANTHER" id="PTHR35007">
    <property type="entry name" value="INTEGRAL MEMBRANE PROTEIN-RELATED"/>
    <property type="match status" value="1"/>
</dbReference>
<comment type="subcellular location">
    <subcellularLocation>
        <location evidence="1">Cell membrane</location>
        <topology evidence="1">Multi-pass membrane protein</topology>
    </subcellularLocation>
</comment>
<feature type="transmembrane region" description="Helical" evidence="6">
    <location>
        <begin position="303"/>
        <end position="322"/>
    </location>
</feature>
<gene>
    <name evidence="8" type="ORF">KUV26_08855</name>
</gene>
<feature type="domain" description="Type II secretion system protein GspF" evidence="7">
    <location>
        <begin position="163"/>
        <end position="287"/>
    </location>
</feature>
<evidence type="ECO:0000256" key="3">
    <source>
        <dbReference type="ARBA" id="ARBA00022692"/>
    </source>
</evidence>
<feature type="transmembrane region" description="Helical" evidence="6">
    <location>
        <begin position="271"/>
        <end position="291"/>
    </location>
</feature>